<feature type="domain" description="GST N-terminal" evidence="1">
    <location>
        <begin position="1"/>
        <end position="78"/>
    </location>
</feature>
<dbReference type="InterPro" id="IPR036249">
    <property type="entry name" value="Thioredoxin-like_sf"/>
</dbReference>
<dbReference type="GO" id="GO:0006749">
    <property type="term" value="P:glutathione metabolic process"/>
    <property type="evidence" value="ECO:0007669"/>
    <property type="project" value="TreeGrafter"/>
</dbReference>
<dbReference type="CDD" id="cd03205">
    <property type="entry name" value="GST_C_6"/>
    <property type="match status" value="1"/>
</dbReference>
<dbReference type="Gene3D" id="3.40.30.10">
    <property type="entry name" value="Glutaredoxin"/>
    <property type="match status" value="1"/>
</dbReference>
<dbReference type="AlphaFoldDB" id="A0A1H3C2Q2"/>
<dbReference type="OrthoDB" id="8634103at2"/>
<accession>A0A1H3C2Q2</accession>
<dbReference type="GO" id="GO:0006559">
    <property type="term" value="P:L-phenylalanine catabolic process"/>
    <property type="evidence" value="ECO:0007669"/>
    <property type="project" value="TreeGrafter"/>
</dbReference>
<evidence type="ECO:0000259" key="1">
    <source>
        <dbReference type="PROSITE" id="PS50404"/>
    </source>
</evidence>
<evidence type="ECO:0000313" key="2">
    <source>
        <dbReference type="EMBL" id="SDX48386.1"/>
    </source>
</evidence>
<name>A0A1H3C2Q2_9PSED</name>
<dbReference type="EMBL" id="FNNU01000004">
    <property type="protein sequence ID" value="SDX48386.1"/>
    <property type="molecule type" value="Genomic_DNA"/>
</dbReference>
<dbReference type="PANTHER" id="PTHR42673">
    <property type="entry name" value="MALEYLACETOACETATE ISOMERASE"/>
    <property type="match status" value="1"/>
</dbReference>
<dbReference type="InterPro" id="IPR036282">
    <property type="entry name" value="Glutathione-S-Trfase_C_sf"/>
</dbReference>
<gene>
    <name evidence="2" type="ORF">SAMN05216287_3073</name>
</gene>
<dbReference type="PANTHER" id="PTHR42673:SF21">
    <property type="entry name" value="GLUTATHIONE S-TRANSFERASE YFCF"/>
    <property type="match status" value="1"/>
</dbReference>
<keyword evidence="2" id="KW-0808">Transferase</keyword>
<sequence length="203" mass="22440">MKLIGMLDSPYVRRVAISLRRLGIAFEHEPLSVFSTFERFRRINPVVKAPTLVCDGGESLMDSTLIIDYLEALAGPGHSLMPSALPDRLRALRVIGLALAAAEKTVQIVYERNLRPVEKQHAPWLERVNGQLLAAYAELEAELVQRPLQGGETIGQDGITVAVVWSFTRMMLGDALDTRAYPALDAFASEAERLAIFLETPAR</sequence>
<dbReference type="SUPFAM" id="SSF52833">
    <property type="entry name" value="Thioredoxin-like"/>
    <property type="match status" value="1"/>
</dbReference>
<dbReference type="Pfam" id="PF13417">
    <property type="entry name" value="GST_N_3"/>
    <property type="match status" value="1"/>
</dbReference>
<organism evidence="2 3">
    <name type="scientific">Pseudomonas kuykendallii</name>
    <dbReference type="NCBI Taxonomy" id="1007099"/>
    <lineage>
        <taxon>Bacteria</taxon>
        <taxon>Pseudomonadati</taxon>
        <taxon>Pseudomonadota</taxon>
        <taxon>Gammaproteobacteria</taxon>
        <taxon>Pseudomonadales</taxon>
        <taxon>Pseudomonadaceae</taxon>
        <taxon>Pseudomonas</taxon>
    </lineage>
</organism>
<dbReference type="PROSITE" id="PS50404">
    <property type="entry name" value="GST_NTER"/>
    <property type="match status" value="1"/>
</dbReference>
<dbReference type="RefSeq" id="WP_090229957.1">
    <property type="nucleotide sequence ID" value="NZ_FNNU01000004.1"/>
</dbReference>
<protein>
    <submittedName>
        <fullName evidence="2">Glutathione S-transferase</fullName>
    </submittedName>
</protein>
<evidence type="ECO:0000313" key="3">
    <source>
        <dbReference type="Proteomes" id="UP000243778"/>
    </source>
</evidence>
<proteinExistence type="predicted"/>
<keyword evidence="3" id="KW-1185">Reference proteome</keyword>
<dbReference type="Gene3D" id="1.20.1050.10">
    <property type="match status" value="1"/>
</dbReference>
<dbReference type="GO" id="GO:0004364">
    <property type="term" value="F:glutathione transferase activity"/>
    <property type="evidence" value="ECO:0007669"/>
    <property type="project" value="TreeGrafter"/>
</dbReference>
<dbReference type="SUPFAM" id="SSF47616">
    <property type="entry name" value="GST C-terminal domain-like"/>
    <property type="match status" value="1"/>
</dbReference>
<dbReference type="InterPro" id="IPR004045">
    <property type="entry name" value="Glutathione_S-Trfase_N"/>
</dbReference>
<reference evidence="3" key="1">
    <citation type="submission" date="2016-10" db="EMBL/GenBank/DDBJ databases">
        <authorList>
            <person name="Varghese N."/>
            <person name="Submissions S."/>
        </authorList>
    </citation>
    <scope>NUCLEOTIDE SEQUENCE [LARGE SCALE GENOMIC DNA]</scope>
    <source>
        <strain evidence="3">NRRL B-59562</strain>
    </source>
</reference>
<dbReference type="Proteomes" id="UP000243778">
    <property type="component" value="Unassembled WGS sequence"/>
</dbReference>
<dbReference type="GO" id="GO:0016034">
    <property type="term" value="F:maleylacetoacetate isomerase activity"/>
    <property type="evidence" value="ECO:0007669"/>
    <property type="project" value="TreeGrafter"/>
</dbReference>
<dbReference type="STRING" id="1007099.SAMN05216287_3073"/>